<reference evidence="2" key="1">
    <citation type="submission" date="2021-02" db="EMBL/GenBank/DDBJ databases">
        <authorList>
            <person name="Nowell W R."/>
        </authorList>
    </citation>
    <scope>NUCLEOTIDE SEQUENCE</scope>
</reference>
<evidence type="ECO:0000313" key="3">
    <source>
        <dbReference type="EMBL" id="CAF4329717.1"/>
    </source>
</evidence>
<keyword evidence="1" id="KW-0472">Membrane</keyword>
<keyword evidence="4" id="KW-1185">Reference proteome</keyword>
<name>A0A815Q5D7_9BILA</name>
<dbReference type="Proteomes" id="UP000663829">
    <property type="component" value="Unassembled WGS sequence"/>
</dbReference>
<comment type="caution">
    <text evidence="2">The sequence shown here is derived from an EMBL/GenBank/DDBJ whole genome shotgun (WGS) entry which is preliminary data.</text>
</comment>
<dbReference type="AlphaFoldDB" id="A0A815Q5D7"/>
<organism evidence="2 4">
    <name type="scientific">Didymodactylos carnosus</name>
    <dbReference type="NCBI Taxonomy" id="1234261"/>
    <lineage>
        <taxon>Eukaryota</taxon>
        <taxon>Metazoa</taxon>
        <taxon>Spiralia</taxon>
        <taxon>Gnathifera</taxon>
        <taxon>Rotifera</taxon>
        <taxon>Eurotatoria</taxon>
        <taxon>Bdelloidea</taxon>
        <taxon>Philodinida</taxon>
        <taxon>Philodinidae</taxon>
        <taxon>Didymodactylos</taxon>
    </lineage>
</organism>
<dbReference type="Proteomes" id="UP000681722">
    <property type="component" value="Unassembled WGS sequence"/>
</dbReference>
<evidence type="ECO:0000256" key="1">
    <source>
        <dbReference type="SAM" id="Phobius"/>
    </source>
</evidence>
<proteinExistence type="predicted"/>
<feature type="transmembrane region" description="Helical" evidence="1">
    <location>
        <begin position="66"/>
        <end position="86"/>
    </location>
</feature>
<evidence type="ECO:0000313" key="2">
    <source>
        <dbReference type="EMBL" id="CAF1458790.1"/>
    </source>
</evidence>
<keyword evidence="1" id="KW-1133">Transmembrane helix</keyword>
<gene>
    <name evidence="2" type="ORF">GPM918_LOCUS35003</name>
    <name evidence="3" type="ORF">SRO942_LOCUS35715</name>
</gene>
<dbReference type="EMBL" id="CAJOBC010085335">
    <property type="protein sequence ID" value="CAF4329717.1"/>
    <property type="molecule type" value="Genomic_DNA"/>
</dbReference>
<evidence type="ECO:0000313" key="4">
    <source>
        <dbReference type="Proteomes" id="UP000663829"/>
    </source>
</evidence>
<accession>A0A815Q5D7</accession>
<keyword evidence="1" id="KW-0812">Transmembrane</keyword>
<dbReference type="CDD" id="cd22823">
    <property type="entry name" value="Gal_Rha_Lectin"/>
    <property type="match status" value="1"/>
</dbReference>
<sequence>MIVGRTQIRPAQSTVYQQKQFQAYRQGRIDQDNRPNKRNVGVRGDLEAGSKRRLGGAGGCCSGSTAWLYIFASVICVLLILTAILVPTLYGVFNQPAPGGGLNNTFYGAEHNTVSISCSNTLIPTLTVLEAFYGWNNASICSCLNMDVTTVVRTACNATSCYFQVENTLLTDTCVGIVKTFWMFYTCS</sequence>
<dbReference type="OrthoDB" id="5988701at2759"/>
<dbReference type="InterPro" id="IPR043159">
    <property type="entry name" value="Lectin_gal-bd_sf"/>
</dbReference>
<dbReference type="EMBL" id="CAJNOQ010019880">
    <property type="protein sequence ID" value="CAF1458790.1"/>
    <property type="molecule type" value="Genomic_DNA"/>
</dbReference>
<protein>
    <submittedName>
        <fullName evidence="2">Uncharacterized protein</fullName>
    </submittedName>
</protein>
<dbReference type="Gene3D" id="2.60.120.740">
    <property type="match status" value="1"/>
</dbReference>